<dbReference type="Pfam" id="PF00301">
    <property type="entry name" value="Rubredoxin"/>
    <property type="match status" value="1"/>
</dbReference>
<evidence type="ECO:0000256" key="2">
    <source>
        <dbReference type="ARBA" id="ARBA00022723"/>
    </source>
</evidence>
<keyword evidence="3" id="KW-0249">Electron transport</keyword>
<organism evidence="6">
    <name type="scientific">bioreactor metagenome</name>
    <dbReference type="NCBI Taxonomy" id="1076179"/>
    <lineage>
        <taxon>unclassified sequences</taxon>
        <taxon>metagenomes</taxon>
        <taxon>ecological metagenomes</taxon>
    </lineage>
</organism>
<dbReference type="GO" id="GO:0043448">
    <property type="term" value="P:alkane catabolic process"/>
    <property type="evidence" value="ECO:0007669"/>
    <property type="project" value="TreeGrafter"/>
</dbReference>
<dbReference type="InterPro" id="IPR024934">
    <property type="entry name" value="Rubredoxin-like_dom"/>
</dbReference>
<evidence type="ECO:0000256" key="1">
    <source>
        <dbReference type="ARBA" id="ARBA00022448"/>
    </source>
</evidence>
<dbReference type="PRINTS" id="PR00163">
    <property type="entry name" value="RUBREDOXIN"/>
</dbReference>
<evidence type="ECO:0000256" key="3">
    <source>
        <dbReference type="ARBA" id="ARBA00022982"/>
    </source>
</evidence>
<dbReference type="PANTHER" id="PTHR47627:SF1">
    <property type="entry name" value="RUBREDOXIN-1-RELATED"/>
    <property type="match status" value="1"/>
</dbReference>
<dbReference type="InterPro" id="IPR002109">
    <property type="entry name" value="Glutaredoxin"/>
</dbReference>
<dbReference type="PANTHER" id="PTHR47627">
    <property type="entry name" value="RUBREDOXIN"/>
    <property type="match status" value="1"/>
</dbReference>
<keyword evidence="2" id="KW-0479">Metal-binding</keyword>
<dbReference type="InterPro" id="IPR024935">
    <property type="entry name" value="Rubredoxin_dom"/>
</dbReference>
<gene>
    <name evidence="6" type="primary">norV_37</name>
    <name evidence="6" type="ORF">SDC9_147102</name>
</gene>
<dbReference type="Gene3D" id="2.20.28.10">
    <property type="match status" value="1"/>
</dbReference>
<dbReference type="GO" id="GO:0005506">
    <property type="term" value="F:iron ion binding"/>
    <property type="evidence" value="ECO:0007669"/>
    <property type="project" value="InterPro"/>
</dbReference>
<dbReference type="PROSITE" id="PS50903">
    <property type="entry name" value="RUBREDOXIN_LIKE"/>
    <property type="match status" value="1"/>
</dbReference>
<accession>A0A645ED56</accession>
<dbReference type="InterPro" id="IPR018527">
    <property type="entry name" value="Rubredoxin_Fe_BS"/>
</dbReference>
<reference evidence="6" key="1">
    <citation type="submission" date="2019-08" db="EMBL/GenBank/DDBJ databases">
        <authorList>
            <person name="Kucharzyk K."/>
            <person name="Murdoch R.W."/>
            <person name="Higgins S."/>
            <person name="Loffler F."/>
        </authorList>
    </citation>
    <scope>NUCLEOTIDE SEQUENCE</scope>
</reference>
<proteinExistence type="predicted"/>
<dbReference type="PROSITE" id="PS51354">
    <property type="entry name" value="GLUTAREDOXIN_2"/>
    <property type="match status" value="1"/>
</dbReference>
<evidence type="ECO:0000259" key="5">
    <source>
        <dbReference type="PROSITE" id="PS50903"/>
    </source>
</evidence>
<dbReference type="SUPFAM" id="SSF52833">
    <property type="entry name" value="Thioredoxin-like"/>
    <property type="match status" value="1"/>
</dbReference>
<dbReference type="Pfam" id="PF00462">
    <property type="entry name" value="Glutaredoxin"/>
    <property type="match status" value="1"/>
</dbReference>
<keyword evidence="4" id="KW-0408">Iron</keyword>
<evidence type="ECO:0000313" key="6">
    <source>
        <dbReference type="EMBL" id="MPM99907.1"/>
    </source>
</evidence>
<dbReference type="Gene3D" id="3.40.30.10">
    <property type="entry name" value="Glutaredoxin"/>
    <property type="match status" value="1"/>
</dbReference>
<dbReference type="PRINTS" id="PR00160">
    <property type="entry name" value="GLUTAREDOXIN"/>
</dbReference>
<dbReference type="NCBIfam" id="NF045768">
    <property type="entry name" value="RubredRD"/>
    <property type="match status" value="1"/>
</dbReference>
<sequence length="179" mass="19811">MEDKKIVIYTSTTCPYCDMAKDYFKTKGIPYEEKSTAEPENRKKLVSMGIRGVPAIFVGENYFVGFDPVEIEKMMAQPGETVEAIVEQEIVPEEVAPVAAVEEEIQIPAEDHSVENVQPEGIKGEINMTKYICQVCGYVYDPAVGDEDNGIAPGTSFEDLPEDWVCPLCGVGKDQFEAE</sequence>
<dbReference type="AlphaFoldDB" id="A0A645ED56"/>
<dbReference type="InterPro" id="IPR014025">
    <property type="entry name" value="Glutaredoxin_subgr"/>
</dbReference>
<comment type="caution">
    <text evidence="6">The sequence shown here is derived from an EMBL/GenBank/DDBJ whole genome shotgun (WGS) entry which is preliminary data.</text>
</comment>
<dbReference type="InterPro" id="IPR036249">
    <property type="entry name" value="Thioredoxin-like_sf"/>
</dbReference>
<dbReference type="FunFam" id="2.20.28.10:FF:000001">
    <property type="entry name" value="Rubredoxin"/>
    <property type="match status" value="1"/>
</dbReference>
<dbReference type="CDD" id="cd02976">
    <property type="entry name" value="NrdH"/>
    <property type="match status" value="1"/>
</dbReference>
<dbReference type="InterPro" id="IPR050526">
    <property type="entry name" value="Rubredoxin_ET"/>
</dbReference>
<dbReference type="GO" id="GO:0009055">
    <property type="term" value="F:electron transfer activity"/>
    <property type="evidence" value="ECO:0007669"/>
    <property type="project" value="TreeGrafter"/>
</dbReference>
<dbReference type="SUPFAM" id="SSF57802">
    <property type="entry name" value="Rubredoxin-like"/>
    <property type="match status" value="1"/>
</dbReference>
<feature type="domain" description="Rubredoxin-like" evidence="5">
    <location>
        <begin position="128"/>
        <end position="179"/>
    </location>
</feature>
<evidence type="ECO:0000256" key="4">
    <source>
        <dbReference type="ARBA" id="ARBA00023004"/>
    </source>
</evidence>
<name>A0A645ED56_9ZZZZ</name>
<protein>
    <submittedName>
        <fullName evidence="6">Anaerobic nitric oxide reductase flavorubredoxin</fullName>
    </submittedName>
</protein>
<dbReference type="EMBL" id="VSSQ01045967">
    <property type="protein sequence ID" value="MPM99907.1"/>
    <property type="molecule type" value="Genomic_DNA"/>
</dbReference>
<dbReference type="PROSITE" id="PS00202">
    <property type="entry name" value="RUBREDOXIN"/>
    <property type="match status" value="1"/>
</dbReference>
<keyword evidence="1" id="KW-0813">Transport</keyword>
<dbReference type="CDD" id="cd00730">
    <property type="entry name" value="rubredoxin"/>
    <property type="match status" value="1"/>
</dbReference>